<accession>A0A9P6DI44</accession>
<proteinExistence type="predicted"/>
<dbReference type="Proteomes" id="UP000807025">
    <property type="component" value="Unassembled WGS sequence"/>
</dbReference>
<dbReference type="EMBL" id="MU154538">
    <property type="protein sequence ID" value="KAF9498338.1"/>
    <property type="molecule type" value="Genomic_DNA"/>
</dbReference>
<name>A0A9P6DI44_PLEER</name>
<gene>
    <name evidence="1" type="ORF">BDN71DRAFT_420681</name>
</gene>
<evidence type="ECO:0000313" key="1">
    <source>
        <dbReference type="EMBL" id="KAF9498338.1"/>
    </source>
</evidence>
<organism evidence="1 2">
    <name type="scientific">Pleurotus eryngii</name>
    <name type="common">Boletus of the steppes</name>
    <dbReference type="NCBI Taxonomy" id="5323"/>
    <lineage>
        <taxon>Eukaryota</taxon>
        <taxon>Fungi</taxon>
        <taxon>Dikarya</taxon>
        <taxon>Basidiomycota</taxon>
        <taxon>Agaricomycotina</taxon>
        <taxon>Agaricomycetes</taxon>
        <taxon>Agaricomycetidae</taxon>
        <taxon>Agaricales</taxon>
        <taxon>Pleurotineae</taxon>
        <taxon>Pleurotaceae</taxon>
        <taxon>Pleurotus</taxon>
    </lineage>
</organism>
<protein>
    <submittedName>
        <fullName evidence="1">Uncharacterized protein</fullName>
    </submittedName>
</protein>
<keyword evidence="2" id="KW-1185">Reference proteome</keyword>
<dbReference type="AlphaFoldDB" id="A0A9P6DI44"/>
<sequence length="134" mass="15618">MGSGKEWSPLLSSSIYITSNQGIGRSKCKITRAKATSGSTATLVQLMERKSHTFDDRTLNYRTIVRVRFQNSFEVKVDGSWTWLVTAYHHFSSYIRIYFAIAGHRSHCSRISASWHLEHCRLETDRRFVVRCWR</sequence>
<comment type="caution">
    <text evidence="1">The sequence shown here is derived from an EMBL/GenBank/DDBJ whole genome shotgun (WGS) entry which is preliminary data.</text>
</comment>
<reference evidence="1" key="1">
    <citation type="submission" date="2020-11" db="EMBL/GenBank/DDBJ databases">
        <authorList>
            <consortium name="DOE Joint Genome Institute"/>
            <person name="Ahrendt S."/>
            <person name="Riley R."/>
            <person name="Andreopoulos W."/>
            <person name="Labutti K."/>
            <person name="Pangilinan J."/>
            <person name="Ruiz-Duenas F.J."/>
            <person name="Barrasa J.M."/>
            <person name="Sanchez-Garcia M."/>
            <person name="Camarero S."/>
            <person name="Miyauchi S."/>
            <person name="Serrano A."/>
            <person name="Linde D."/>
            <person name="Babiker R."/>
            <person name="Drula E."/>
            <person name="Ayuso-Fernandez I."/>
            <person name="Pacheco R."/>
            <person name="Padilla G."/>
            <person name="Ferreira P."/>
            <person name="Barriuso J."/>
            <person name="Kellner H."/>
            <person name="Castanera R."/>
            <person name="Alfaro M."/>
            <person name="Ramirez L."/>
            <person name="Pisabarro A.G."/>
            <person name="Kuo A."/>
            <person name="Tritt A."/>
            <person name="Lipzen A."/>
            <person name="He G."/>
            <person name="Yan M."/>
            <person name="Ng V."/>
            <person name="Cullen D."/>
            <person name="Martin F."/>
            <person name="Rosso M.-N."/>
            <person name="Henrissat B."/>
            <person name="Hibbett D."/>
            <person name="Martinez A.T."/>
            <person name="Grigoriev I.V."/>
        </authorList>
    </citation>
    <scope>NUCLEOTIDE SEQUENCE</scope>
    <source>
        <strain evidence="1">ATCC 90797</strain>
    </source>
</reference>
<evidence type="ECO:0000313" key="2">
    <source>
        <dbReference type="Proteomes" id="UP000807025"/>
    </source>
</evidence>